<reference evidence="3" key="1">
    <citation type="submission" date="2021-02" db="EMBL/GenBank/DDBJ databases">
        <authorList>
            <person name="Dougan E. K."/>
            <person name="Rhodes N."/>
            <person name="Thang M."/>
            <person name="Chan C."/>
        </authorList>
    </citation>
    <scope>NUCLEOTIDE SEQUENCE</scope>
</reference>
<dbReference type="GO" id="GO:0017025">
    <property type="term" value="F:TBP-class protein binding"/>
    <property type="evidence" value="ECO:0007669"/>
    <property type="project" value="InterPro"/>
</dbReference>
<keyword evidence="4" id="KW-1185">Reference proteome</keyword>
<dbReference type="SUPFAM" id="SSF47954">
    <property type="entry name" value="Cyclin-like"/>
    <property type="match status" value="1"/>
</dbReference>
<dbReference type="OrthoDB" id="437207at2759"/>
<dbReference type="InterPro" id="IPR011989">
    <property type="entry name" value="ARM-like"/>
</dbReference>
<accession>A0A812KYC3</accession>
<dbReference type="InterPro" id="IPR013150">
    <property type="entry name" value="TFIIB_cyclin"/>
</dbReference>
<name>A0A812KYC3_SYMPI</name>
<evidence type="ECO:0000313" key="4">
    <source>
        <dbReference type="Proteomes" id="UP000649617"/>
    </source>
</evidence>
<dbReference type="Gene3D" id="1.10.472.10">
    <property type="entry name" value="Cyclin-like"/>
    <property type="match status" value="1"/>
</dbReference>
<dbReference type="Pfam" id="PF00382">
    <property type="entry name" value="TFIIB"/>
    <property type="match status" value="1"/>
</dbReference>
<evidence type="ECO:0000259" key="2">
    <source>
        <dbReference type="Pfam" id="PF00382"/>
    </source>
</evidence>
<dbReference type="Proteomes" id="UP000649617">
    <property type="component" value="Unassembled WGS sequence"/>
</dbReference>
<dbReference type="EMBL" id="CAJNIZ010004692">
    <property type="protein sequence ID" value="CAE7235166.1"/>
    <property type="molecule type" value="Genomic_DNA"/>
</dbReference>
<dbReference type="SUPFAM" id="SSF48371">
    <property type="entry name" value="ARM repeat"/>
    <property type="match status" value="1"/>
</dbReference>
<dbReference type="InterPro" id="IPR016024">
    <property type="entry name" value="ARM-type_fold"/>
</dbReference>
<feature type="region of interest" description="Disordered" evidence="1">
    <location>
        <begin position="170"/>
        <end position="210"/>
    </location>
</feature>
<protein>
    <recommendedName>
        <fullName evidence="2">Transcription factor TFIIB cyclin-like domain-containing protein</fullName>
    </recommendedName>
</protein>
<feature type="non-terminal residue" evidence="3">
    <location>
        <position position="1"/>
    </location>
</feature>
<evidence type="ECO:0000313" key="3">
    <source>
        <dbReference type="EMBL" id="CAE7235166.1"/>
    </source>
</evidence>
<organism evidence="3 4">
    <name type="scientific">Symbiodinium pilosum</name>
    <name type="common">Dinoflagellate</name>
    <dbReference type="NCBI Taxonomy" id="2952"/>
    <lineage>
        <taxon>Eukaryota</taxon>
        <taxon>Sar</taxon>
        <taxon>Alveolata</taxon>
        <taxon>Dinophyceae</taxon>
        <taxon>Suessiales</taxon>
        <taxon>Symbiodiniaceae</taxon>
        <taxon>Symbiodinium</taxon>
    </lineage>
</organism>
<proteinExistence type="predicted"/>
<gene>
    <name evidence="3" type="ORF">SPIL2461_LOCUS3778</name>
</gene>
<feature type="domain" description="Transcription factor TFIIB cyclin-like" evidence="2">
    <location>
        <begin position="16"/>
        <end position="104"/>
    </location>
</feature>
<sequence>MVWKVCKATGVRIPRTEQNAEATLARICDYLKVKQKGGVCSFGVKLVSISSQGWICTGRKWAFVVAAAFVLAARAYFYELDVEEVADFLAIGAGTVKKRIQEIKQLILSVMTHLPWGHMITIENLHVYLPFALEHWELLRSCAPLLRKQQLDMQQKRQKALLQLHGPGMDELDSHAAGAPPRQQRGAKKRSHRRDEDRTEVKATAAKSSDEDDEVKLKAVALLARLMKVAKEDVDPSVRLAALDALRSVAGEGSRHLKDAALHLILDEDEVVQEAASELLEKLDLTDHASELESDKPEEVLVLAPQAVGVEETPQ</sequence>
<dbReference type="Gene3D" id="1.25.10.10">
    <property type="entry name" value="Leucine-rich Repeat Variant"/>
    <property type="match status" value="1"/>
</dbReference>
<evidence type="ECO:0000256" key="1">
    <source>
        <dbReference type="SAM" id="MobiDB-lite"/>
    </source>
</evidence>
<comment type="caution">
    <text evidence="3">The sequence shown here is derived from an EMBL/GenBank/DDBJ whole genome shotgun (WGS) entry which is preliminary data.</text>
</comment>
<dbReference type="AlphaFoldDB" id="A0A812KYC3"/>
<dbReference type="InterPro" id="IPR036915">
    <property type="entry name" value="Cyclin-like_sf"/>
</dbReference>